<dbReference type="InterPro" id="IPR044068">
    <property type="entry name" value="CB"/>
</dbReference>
<accession>A0A2T6C527</accession>
<evidence type="ECO:0000256" key="7">
    <source>
        <dbReference type="ARBA" id="ARBA00023172"/>
    </source>
</evidence>
<dbReference type="PANTHER" id="PTHR30349">
    <property type="entry name" value="PHAGE INTEGRASE-RELATED"/>
    <property type="match status" value="1"/>
</dbReference>
<dbReference type="RefSeq" id="WP_108112829.1">
    <property type="nucleotide sequence ID" value="NZ_QBKT01000001.1"/>
</dbReference>
<dbReference type="Proteomes" id="UP000244090">
    <property type="component" value="Unassembled WGS sequence"/>
</dbReference>
<keyword evidence="8 9" id="KW-0131">Cell cycle</keyword>
<evidence type="ECO:0000259" key="10">
    <source>
        <dbReference type="PROSITE" id="PS51898"/>
    </source>
</evidence>
<comment type="similarity">
    <text evidence="9">Belongs to the 'phage' integrase family. XerC subfamily.</text>
</comment>
<dbReference type="InterPro" id="IPR002104">
    <property type="entry name" value="Integrase_catalytic"/>
</dbReference>
<keyword evidence="6 9" id="KW-0238">DNA-binding</keyword>
<evidence type="ECO:0000256" key="5">
    <source>
        <dbReference type="ARBA" id="ARBA00022908"/>
    </source>
</evidence>
<dbReference type="InterPro" id="IPR013762">
    <property type="entry name" value="Integrase-like_cat_sf"/>
</dbReference>
<feature type="domain" description="Core-binding (CB)" evidence="11">
    <location>
        <begin position="1"/>
        <end position="84"/>
    </location>
</feature>
<dbReference type="PANTHER" id="PTHR30349:SF77">
    <property type="entry name" value="TYROSINE RECOMBINASE XERC"/>
    <property type="match status" value="1"/>
</dbReference>
<sequence>MTFTSFIEYLQLEKNYSQHTVTAYENDLRSFSEFCEKEYEDDNIVDIHYVQIRNWIVSLVESGLQNATINRKISSLKTYYKFLLKTKQIEVNPLAKHKALKTSKKVQVPFSENEMETVLATMTFSNDFEGVRDKTIIEMLYATGMRRAELINLKQTDIDYAAKTIRILGKRNKERIVPLLKKLEDQLQEYESFRSQVDSHQKDELFLTAKGNKIYPNLVYRIINDYFSIASTKVKKSPHILRHTFATHLLNQGADLNAVKELLGHASLASTQVYTHNSLAELKNVYAKAHPRNKK</sequence>
<dbReference type="GO" id="GO:0003677">
    <property type="term" value="F:DNA binding"/>
    <property type="evidence" value="ECO:0007669"/>
    <property type="project" value="UniProtKB-UniRule"/>
</dbReference>
<dbReference type="Pfam" id="PF00589">
    <property type="entry name" value="Phage_integrase"/>
    <property type="match status" value="1"/>
</dbReference>
<dbReference type="Gene3D" id="1.10.443.10">
    <property type="entry name" value="Intergrase catalytic core"/>
    <property type="match status" value="1"/>
</dbReference>
<evidence type="ECO:0000256" key="8">
    <source>
        <dbReference type="ARBA" id="ARBA00023306"/>
    </source>
</evidence>
<dbReference type="AlphaFoldDB" id="A0A2T6C527"/>
<dbReference type="HAMAP" id="MF_01808">
    <property type="entry name" value="Recomb_XerC_XerD"/>
    <property type="match status" value="1"/>
</dbReference>
<protein>
    <recommendedName>
        <fullName evidence="9">Tyrosine recombinase XerC</fullName>
    </recommendedName>
</protein>
<name>A0A2T6C527_9FLAO</name>
<dbReference type="GO" id="GO:0006313">
    <property type="term" value="P:DNA transposition"/>
    <property type="evidence" value="ECO:0007669"/>
    <property type="project" value="UniProtKB-UniRule"/>
</dbReference>
<evidence type="ECO:0000313" key="13">
    <source>
        <dbReference type="Proteomes" id="UP000244090"/>
    </source>
</evidence>
<keyword evidence="13" id="KW-1185">Reference proteome</keyword>
<comment type="function">
    <text evidence="9">Site-specific tyrosine recombinase, which acts by catalyzing the cutting and rejoining of the recombining DNA molecules. The XerC-XerD complex is essential to convert dimers of the bacterial chromosome into monomers to permit their segregation at cell division. It also contributes to the segregational stability of plasmids.</text>
</comment>
<dbReference type="InterPro" id="IPR011010">
    <property type="entry name" value="DNA_brk_join_enz"/>
</dbReference>
<evidence type="ECO:0000256" key="2">
    <source>
        <dbReference type="ARBA" id="ARBA00022490"/>
    </source>
</evidence>
<dbReference type="Gene3D" id="1.10.150.130">
    <property type="match status" value="1"/>
</dbReference>
<dbReference type="InterPro" id="IPR023009">
    <property type="entry name" value="Tyrosine_recombinase_XerC/XerD"/>
</dbReference>
<feature type="active site" evidence="9">
    <location>
        <position position="146"/>
    </location>
</feature>
<evidence type="ECO:0000259" key="11">
    <source>
        <dbReference type="PROSITE" id="PS51900"/>
    </source>
</evidence>
<keyword evidence="5 9" id="KW-0229">DNA integration</keyword>
<evidence type="ECO:0000256" key="6">
    <source>
        <dbReference type="ARBA" id="ARBA00023125"/>
    </source>
</evidence>
<dbReference type="GO" id="GO:0009037">
    <property type="term" value="F:tyrosine-based site-specific recombinase activity"/>
    <property type="evidence" value="ECO:0007669"/>
    <property type="project" value="UniProtKB-UniRule"/>
</dbReference>
<dbReference type="PROSITE" id="PS51900">
    <property type="entry name" value="CB"/>
    <property type="match status" value="1"/>
</dbReference>
<evidence type="ECO:0000256" key="1">
    <source>
        <dbReference type="ARBA" id="ARBA00004496"/>
    </source>
</evidence>
<evidence type="ECO:0000313" key="12">
    <source>
        <dbReference type="EMBL" id="PTX63419.1"/>
    </source>
</evidence>
<dbReference type="OrthoDB" id="9801717at2"/>
<organism evidence="12 13">
    <name type="scientific">Kordia periserrulae</name>
    <dbReference type="NCBI Taxonomy" id="701523"/>
    <lineage>
        <taxon>Bacteria</taxon>
        <taxon>Pseudomonadati</taxon>
        <taxon>Bacteroidota</taxon>
        <taxon>Flavobacteriia</taxon>
        <taxon>Flavobacteriales</taxon>
        <taxon>Flavobacteriaceae</taxon>
        <taxon>Kordia</taxon>
    </lineage>
</organism>
<dbReference type="EMBL" id="QBKT01000001">
    <property type="protein sequence ID" value="PTX63419.1"/>
    <property type="molecule type" value="Genomic_DNA"/>
</dbReference>
<keyword evidence="3 9" id="KW-0132">Cell division</keyword>
<keyword evidence="4 9" id="KW-0159">Chromosome partition</keyword>
<feature type="active site" evidence="9">
    <location>
        <position position="242"/>
    </location>
</feature>
<feature type="active site" evidence="9">
    <location>
        <position position="239"/>
    </location>
</feature>
<gene>
    <name evidence="9" type="primary">xerC</name>
    <name evidence="12" type="ORF">C8N46_10119</name>
</gene>
<dbReference type="SUPFAM" id="SSF56349">
    <property type="entry name" value="DNA breaking-rejoining enzymes"/>
    <property type="match status" value="1"/>
</dbReference>
<dbReference type="PROSITE" id="PS51898">
    <property type="entry name" value="TYR_RECOMBINASE"/>
    <property type="match status" value="1"/>
</dbReference>
<comment type="subunit">
    <text evidence="9">Forms a cyclic heterotetrameric complex composed of two molecules of XerC and two molecules of XerD.</text>
</comment>
<dbReference type="InterPro" id="IPR050090">
    <property type="entry name" value="Tyrosine_recombinase_XerCD"/>
</dbReference>
<evidence type="ECO:0000256" key="4">
    <source>
        <dbReference type="ARBA" id="ARBA00022829"/>
    </source>
</evidence>
<keyword evidence="2 9" id="KW-0963">Cytoplasm</keyword>
<feature type="domain" description="Tyr recombinase" evidence="10">
    <location>
        <begin position="105"/>
        <end position="287"/>
    </location>
</feature>
<dbReference type="InterPro" id="IPR010998">
    <property type="entry name" value="Integrase_recombinase_N"/>
</dbReference>
<dbReference type="GO" id="GO:0007059">
    <property type="term" value="P:chromosome segregation"/>
    <property type="evidence" value="ECO:0007669"/>
    <property type="project" value="UniProtKB-UniRule"/>
</dbReference>
<comment type="caution">
    <text evidence="12">The sequence shown here is derived from an EMBL/GenBank/DDBJ whole genome shotgun (WGS) entry which is preliminary data.</text>
</comment>
<comment type="subcellular location">
    <subcellularLocation>
        <location evidence="1 9">Cytoplasm</location>
    </subcellularLocation>
</comment>
<reference evidence="12 13" key="1">
    <citation type="submission" date="2018-04" db="EMBL/GenBank/DDBJ databases">
        <title>Genomic Encyclopedia of Archaeal and Bacterial Type Strains, Phase II (KMG-II): from individual species to whole genera.</title>
        <authorList>
            <person name="Goeker M."/>
        </authorList>
    </citation>
    <scope>NUCLEOTIDE SEQUENCE [LARGE SCALE GENOMIC DNA]</scope>
    <source>
        <strain evidence="12 13">DSM 25731</strain>
    </source>
</reference>
<dbReference type="Pfam" id="PF02899">
    <property type="entry name" value="Phage_int_SAM_1"/>
    <property type="match status" value="1"/>
</dbReference>
<feature type="active site" evidence="9">
    <location>
        <position position="265"/>
    </location>
</feature>
<dbReference type="GO" id="GO:0005737">
    <property type="term" value="C:cytoplasm"/>
    <property type="evidence" value="ECO:0007669"/>
    <property type="project" value="UniProtKB-SubCell"/>
</dbReference>
<feature type="active site" description="O-(3'-phospho-DNA)-tyrosine intermediate" evidence="9">
    <location>
        <position position="274"/>
    </location>
</feature>
<evidence type="ECO:0000256" key="3">
    <source>
        <dbReference type="ARBA" id="ARBA00022618"/>
    </source>
</evidence>
<keyword evidence="7 9" id="KW-0233">DNA recombination</keyword>
<dbReference type="GO" id="GO:0051301">
    <property type="term" value="P:cell division"/>
    <property type="evidence" value="ECO:0007669"/>
    <property type="project" value="UniProtKB-KW"/>
</dbReference>
<feature type="active site" evidence="9">
    <location>
        <position position="170"/>
    </location>
</feature>
<dbReference type="InterPro" id="IPR004107">
    <property type="entry name" value="Integrase_SAM-like_N"/>
</dbReference>
<proteinExistence type="inferred from homology"/>
<evidence type="ECO:0000256" key="9">
    <source>
        <dbReference type="HAMAP-Rule" id="MF_01808"/>
    </source>
</evidence>